<protein>
    <submittedName>
        <fullName evidence="1">Uncharacterized protein</fullName>
    </submittedName>
</protein>
<dbReference type="KEGG" id="nkf:Nkreftii_001903"/>
<reference evidence="1 2" key="1">
    <citation type="journal article" date="2020" name="ISME J.">
        <title>Enrichment and physiological characterization of a novel comammox Nitrospira indicates ammonium inhibition of complete nitrification.</title>
        <authorList>
            <person name="Sakoula D."/>
            <person name="Koch H."/>
            <person name="Frank J."/>
            <person name="Jetten M.S.M."/>
            <person name="van Kessel M.A.H.J."/>
            <person name="Lucker S."/>
        </authorList>
    </citation>
    <scope>NUCLEOTIDE SEQUENCE [LARGE SCALE GENOMIC DNA]</scope>
    <source>
        <strain evidence="1">Comreactor17</strain>
    </source>
</reference>
<proteinExistence type="predicted"/>
<evidence type="ECO:0000313" key="2">
    <source>
        <dbReference type="Proteomes" id="UP000593737"/>
    </source>
</evidence>
<evidence type="ECO:0000313" key="1">
    <source>
        <dbReference type="EMBL" id="QPD04129.1"/>
    </source>
</evidence>
<name>A0A7S8FDL4_9BACT</name>
<dbReference type="EMBL" id="CP047423">
    <property type="protein sequence ID" value="QPD04129.1"/>
    <property type="molecule type" value="Genomic_DNA"/>
</dbReference>
<dbReference type="AlphaFoldDB" id="A0A7S8FDL4"/>
<accession>A0A7S8FDL4</accession>
<organism evidence="1 2">
    <name type="scientific">Candidatus Nitrospira kreftii</name>
    <dbReference type="NCBI Taxonomy" id="2652173"/>
    <lineage>
        <taxon>Bacteria</taxon>
        <taxon>Pseudomonadati</taxon>
        <taxon>Nitrospirota</taxon>
        <taxon>Nitrospiria</taxon>
        <taxon>Nitrospirales</taxon>
        <taxon>Nitrospiraceae</taxon>
        <taxon>Nitrospira</taxon>
    </lineage>
</organism>
<dbReference type="Proteomes" id="UP000593737">
    <property type="component" value="Chromosome"/>
</dbReference>
<sequence>MKCEGNHNMGRGARKIRECMERVLGDLLTVRIEGDYNAVTIMREVRIVLERSTAPPLTGSVTEPEKERNLASSYRVRLSSC</sequence>
<gene>
    <name evidence="1" type="ORF">Nkreftii_001903</name>
</gene>